<organism evidence="1 2">
    <name type="scientific">Clavibacter tessellarius</name>
    <dbReference type="NCBI Taxonomy" id="31965"/>
    <lineage>
        <taxon>Bacteria</taxon>
        <taxon>Bacillati</taxon>
        <taxon>Actinomycetota</taxon>
        <taxon>Actinomycetes</taxon>
        <taxon>Micrococcales</taxon>
        <taxon>Microbacteriaceae</taxon>
        <taxon>Clavibacter</taxon>
    </lineage>
</organism>
<keyword evidence="2" id="KW-1185">Reference proteome</keyword>
<dbReference type="AlphaFoldDB" id="A0A225CAR8"/>
<accession>A0A225CAR8</accession>
<dbReference type="SUPFAM" id="SSF53756">
    <property type="entry name" value="UDP-Glycosyltransferase/glycogen phosphorylase"/>
    <property type="match status" value="1"/>
</dbReference>
<protein>
    <recommendedName>
        <fullName evidence="3">Glycosyltransferase</fullName>
    </recommendedName>
</protein>
<proteinExistence type="predicted"/>
<sequence>MSADRPSPPAAGDAAPVLVLEGNGDGHRFYYVRLLADAILAAGGRPVLVTRPGQMDSPQAAEFLAGLPTSFRSVEVAQADVASASVVARRLGARRIVVPDGDRHLVSLVTRRGRDLPHVTALVMREPVLRRDQRLRPLARQWLKRATMTLAGLRRSTTVTVLKSSVWAGRSRFPVAQDPVTLAATTADVAAFRERWDLGADRRWFGVVGAITARKNLPLVAEALARVADEGVGLFVGGAVFDGQLAAAEPHLAEARRRGARVVVVDRMLEDVELDAAIGAVDCVVLAHSNEGPSGILGKAVMSGTRLLLSGAASLRRDAEAVPAHASWTPLTVDAIATGMADARRADRPAAVTDMGTSRFTAALL</sequence>
<dbReference type="OrthoDB" id="4945075at2"/>
<evidence type="ECO:0000313" key="1">
    <source>
        <dbReference type="EMBL" id="OQJ63768.1"/>
    </source>
</evidence>
<dbReference type="Proteomes" id="UP000215316">
    <property type="component" value="Unassembled WGS sequence"/>
</dbReference>
<dbReference type="RefSeq" id="WP_094130130.1">
    <property type="nucleotide sequence ID" value="NZ_CP040788.1"/>
</dbReference>
<comment type="caution">
    <text evidence="1">The sequence shown here is derived from an EMBL/GenBank/DDBJ whole genome shotgun (WGS) entry which is preliminary data.</text>
</comment>
<gene>
    <name evidence="1" type="ORF">B5P24_12575</name>
</gene>
<dbReference type="Gene3D" id="3.40.50.2000">
    <property type="entry name" value="Glycogen Phosphorylase B"/>
    <property type="match status" value="1"/>
</dbReference>
<name>A0A225CAR8_9MICO</name>
<evidence type="ECO:0000313" key="2">
    <source>
        <dbReference type="Proteomes" id="UP000215316"/>
    </source>
</evidence>
<dbReference type="EMBL" id="MZMQ01000001">
    <property type="protein sequence ID" value="OQJ63768.1"/>
    <property type="molecule type" value="Genomic_DNA"/>
</dbReference>
<reference evidence="1" key="1">
    <citation type="submission" date="2017-08" db="EMBL/GenBank/DDBJ databases">
        <title>Genomes of multiple Clavibacter strains from different subspecies.</title>
        <authorList>
            <person name="Yuan X.-K."/>
            <person name="Li X.-S."/>
            <person name="Nie J."/>
            <person name="De Boer S.H."/>
        </authorList>
    </citation>
    <scope>NUCLEOTIDE SEQUENCE [LARGE SCALE GENOMIC DNA]</scope>
    <source>
        <strain evidence="1">ATCC 33566</strain>
    </source>
</reference>
<evidence type="ECO:0008006" key="3">
    <source>
        <dbReference type="Google" id="ProtNLM"/>
    </source>
</evidence>